<dbReference type="Proteomes" id="UP000241936">
    <property type="component" value="Chromosome"/>
</dbReference>
<accession>A0ABM6UKK4</accession>
<name>A0ABM6UKK4_9PSED</name>
<proteinExistence type="predicted"/>
<gene>
    <name evidence="1" type="ORF">CRX69_23820</name>
</gene>
<organism evidence="1 2">
    <name type="scientific">Pseudomonas rhizophila</name>
    <dbReference type="NCBI Taxonomy" id="2045200"/>
    <lineage>
        <taxon>Bacteria</taxon>
        <taxon>Pseudomonadati</taxon>
        <taxon>Pseudomonadota</taxon>
        <taxon>Gammaproteobacteria</taxon>
        <taxon>Pseudomonadales</taxon>
        <taxon>Pseudomonadaceae</taxon>
        <taxon>Pseudomonas</taxon>
    </lineage>
</organism>
<keyword evidence="2" id="KW-1185">Reference proteome</keyword>
<reference evidence="1 2" key="1">
    <citation type="journal article" date="2018" name="Front. Microbiol.">
        <title>Pseudomonas rhizophila S211, a New Plant Growth-Promoting Rhizobacterium with Potential in Pesticide-Bioremediation.</title>
        <authorList>
            <person name="Hassen W."/>
            <person name="Neifar M."/>
            <person name="Cherif H."/>
            <person name="Najjari A."/>
            <person name="Chouchane H."/>
            <person name="Driouich R.C."/>
            <person name="Salah A."/>
            <person name="Naili F."/>
            <person name="Mosbah A."/>
            <person name="Souissi Y."/>
            <person name="Raddadi N."/>
            <person name="Ouzari H.I."/>
            <person name="Fava F."/>
            <person name="Cherif A."/>
        </authorList>
    </citation>
    <scope>NUCLEOTIDE SEQUENCE [LARGE SCALE GENOMIC DNA]</scope>
    <source>
        <strain evidence="1 2">S211</strain>
    </source>
</reference>
<evidence type="ECO:0000313" key="1">
    <source>
        <dbReference type="EMBL" id="AVU78048.1"/>
    </source>
</evidence>
<protein>
    <recommendedName>
        <fullName evidence="3">Transposase</fullName>
    </recommendedName>
</protein>
<dbReference type="EMBL" id="CP024081">
    <property type="protein sequence ID" value="AVU78048.1"/>
    <property type="molecule type" value="Genomic_DNA"/>
</dbReference>
<sequence>MGMPPRTLRVLCDAERHWMHSHAERGNDRLRGQRFKRTEAARRFCNDQKDLRSSPWPSPFH</sequence>
<evidence type="ECO:0000313" key="2">
    <source>
        <dbReference type="Proteomes" id="UP000241936"/>
    </source>
</evidence>
<evidence type="ECO:0008006" key="3">
    <source>
        <dbReference type="Google" id="ProtNLM"/>
    </source>
</evidence>